<feature type="region of interest" description="Disordered" evidence="1">
    <location>
        <begin position="20"/>
        <end position="42"/>
    </location>
</feature>
<gene>
    <name evidence="2" type="ORF">E2C01_101619</name>
</gene>
<reference evidence="2 3" key="1">
    <citation type="submission" date="2019-05" db="EMBL/GenBank/DDBJ databases">
        <title>Another draft genome of Portunus trituberculatus and its Hox gene families provides insights of decapod evolution.</title>
        <authorList>
            <person name="Jeong J.-H."/>
            <person name="Song I."/>
            <person name="Kim S."/>
            <person name="Choi T."/>
            <person name="Kim D."/>
            <person name="Ryu S."/>
            <person name="Kim W."/>
        </authorList>
    </citation>
    <scope>NUCLEOTIDE SEQUENCE [LARGE SCALE GENOMIC DNA]</scope>
    <source>
        <tissue evidence="2">Muscle</tissue>
    </source>
</reference>
<proteinExistence type="predicted"/>
<evidence type="ECO:0000256" key="1">
    <source>
        <dbReference type="SAM" id="MobiDB-lite"/>
    </source>
</evidence>
<evidence type="ECO:0000313" key="2">
    <source>
        <dbReference type="EMBL" id="MPD05851.1"/>
    </source>
</evidence>
<keyword evidence="3" id="KW-1185">Reference proteome</keyword>
<comment type="caution">
    <text evidence="2">The sequence shown here is derived from an EMBL/GenBank/DDBJ whole genome shotgun (WGS) entry which is preliminary data.</text>
</comment>
<evidence type="ECO:0000313" key="3">
    <source>
        <dbReference type="Proteomes" id="UP000324222"/>
    </source>
</evidence>
<name>A0A5B7KA25_PORTR</name>
<sequence length="42" mass="4554">MHRPPLSPCYPPFTLATPHPIEFPATGQQGVTEDGHNGLSRV</sequence>
<organism evidence="2 3">
    <name type="scientific">Portunus trituberculatus</name>
    <name type="common">Swimming crab</name>
    <name type="synonym">Neptunus trituberculatus</name>
    <dbReference type="NCBI Taxonomy" id="210409"/>
    <lineage>
        <taxon>Eukaryota</taxon>
        <taxon>Metazoa</taxon>
        <taxon>Ecdysozoa</taxon>
        <taxon>Arthropoda</taxon>
        <taxon>Crustacea</taxon>
        <taxon>Multicrustacea</taxon>
        <taxon>Malacostraca</taxon>
        <taxon>Eumalacostraca</taxon>
        <taxon>Eucarida</taxon>
        <taxon>Decapoda</taxon>
        <taxon>Pleocyemata</taxon>
        <taxon>Brachyura</taxon>
        <taxon>Eubrachyura</taxon>
        <taxon>Portunoidea</taxon>
        <taxon>Portunidae</taxon>
        <taxon>Portuninae</taxon>
        <taxon>Portunus</taxon>
    </lineage>
</organism>
<accession>A0A5B7KA25</accession>
<dbReference type="AlphaFoldDB" id="A0A5B7KA25"/>
<dbReference type="Proteomes" id="UP000324222">
    <property type="component" value="Unassembled WGS sequence"/>
</dbReference>
<protein>
    <submittedName>
        <fullName evidence="2">Uncharacterized protein</fullName>
    </submittedName>
</protein>
<dbReference type="EMBL" id="VSRR010148066">
    <property type="protein sequence ID" value="MPD05851.1"/>
    <property type="molecule type" value="Genomic_DNA"/>
</dbReference>